<dbReference type="PANTHER" id="PTHR48111:SF73">
    <property type="entry name" value="ALKALINE PHOSPHATASE SYNTHESIS TRANSCRIPTIONAL REGULATORY PROTEIN PHOP"/>
    <property type="match status" value="1"/>
</dbReference>
<keyword evidence="5" id="KW-0804">Transcription</keyword>
<dbReference type="PROSITE" id="PS51755">
    <property type="entry name" value="OMPR_PHOB"/>
    <property type="match status" value="1"/>
</dbReference>
<dbReference type="SUPFAM" id="SSF52172">
    <property type="entry name" value="CheY-like"/>
    <property type="match status" value="1"/>
</dbReference>
<feature type="domain" description="OmpR/PhoB-type" evidence="9">
    <location>
        <begin position="122"/>
        <end position="222"/>
    </location>
</feature>
<sequence>MIRILLVDDEQRMLDLLKLYLSPHGFTCDQALSGIEALDKLNDHSYDLVLLDVMMKDIDGFETCRQMRKVTTIPIIMVTAKDQKQDILQGLHIGADDYITKPFDEDILIARIEALLRRGSKQRKIIQNDLVWNQETHQLHYSGKEIRLTPKEFQLLGLLLKRPNQVYARDDLLQLVWGFDSETEGRTIDSHVRNLREKIRKHGYPIDHHLKTIWGIGYKWIE</sequence>
<dbReference type="GO" id="GO:0005829">
    <property type="term" value="C:cytosol"/>
    <property type="evidence" value="ECO:0007669"/>
    <property type="project" value="TreeGrafter"/>
</dbReference>
<accession>A0A1W5ZZG3</accession>
<dbReference type="Gene3D" id="3.40.50.2300">
    <property type="match status" value="1"/>
</dbReference>
<dbReference type="PANTHER" id="PTHR48111">
    <property type="entry name" value="REGULATOR OF RPOS"/>
    <property type="match status" value="1"/>
</dbReference>
<evidence type="ECO:0000256" key="1">
    <source>
        <dbReference type="ARBA" id="ARBA00022553"/>
    </source>
</evidence>
<dbReference type="InterPro" id="IPR036388">
    <property type="entry name" value="WH-like_DNA-bd_sf"/>
</dbReference>
<dbReference type="SMART" id="SM00862">
    <property type="entry name" value="Trans_reg_C"/>
    <property type="match status" value="1"/>
</dbReference>
<dbReference type="CDD" id="cd00383">
    <property type="entry name" value="trans_reg_C"/>
    <property type="match status" value="1"/>
</dbReference>
<dbReference type="GO" id="GO:0032993">
    <property type="term" value="C:protein-DNA complex"/>
    <property type="evidence" value="ECO:0007669"/>
    <property type="project" value="TreeGrafter"/>
</dbReference>
<dbReference type="SMART" id="SM00448">
    <property type="entry name" value="REC"/>
    <property type="match status" value="1"/>
</dbReference>
<dbReference type="InterPro" id="IPR039420">
    <property type="entry name" value="WalR-like"/>
</dbReference>
<dbReference type="RefSeq" id="WP_085031090.1">
    <property type="nucleotide sequence ID" value="NZ_CP020772.1"/>
</dbReference>
<dbReference type="OrthoDB" id="9790442at2"/>
<evidence type="ECO:0000259" key="8">
    <source>
        <dbReference type="PROSITE" id="PS50110"/>
    </source>
</evidence>
<dbReference type="Pfam" id="PF00072">
    <property type="entry name" value="Response_reg"/>
    <property type="match status" value="1"/>
</dbReference>
<dbReference type="KEGG" id="hmn:HM131_18070"/>
<dbReference type="PROSITE" id="PS50110">
    <property type="entry name" value="RESPONSE_REGULATORY"/>
    <property type="match status" value="1"/>
</dbReference>
<proteinExistence type="predicted"/>
<dbReference type="Proteomes" id="UP000192527">
    <property type="component" value="Chromosome"/>
</dbReference>
<reference evidence="10 11" key="1">
    <citation type="submission" date="2017-04" db="EMBL/GenBank/DDBJ databases">
        <title>The whole genome sequencing and assembly of Halobacillus mangrovi strain.</title>
        <authorList>
            <person name="Lee S.-J."/>
            <person name="Park M.-K."/>
            <person name="Kim J.-Y."/>
            <person name="Lee Y.-J."/>
            <person name="Yi H."/>
            <person name="Bahn Y.-S."/>
            <person name="Kim J.F."/>
            <person name="Lee D.-W."/>
        </authorList>
    </citation>
    <scope>NUCLEOTIDE SEQUENCE [LARGE SCALE GENOMIC DNA]</scope>
    <source>
        <strain evidence="10 11">KTB 131</strain>
    </source>
</reference>
<keyword evidence="4 7" id="KW-0238">DNA-binding</keyword>
<feature type="DNA-binding region" description="OmpR/PhoB-type" evidence="7">
    <location>
        <begin position="122"/>
        <end position="222"/>
    </location>
</feature>
<evidence type="ECO:0000256" key="3">
    <source>
        <dbReference type="ARBA" id="ARBA00023015"/>
    </source>
</evidence>
<dbReference type="InterPro" id="IPR001867">
    <property type="entry name" value="OmpR/PhoB-type_DNA-bd"/>
</dbReference>
<keyword evidence="2" id="KW-0902">Two-component regulatory system</keyword>
<organism evidence="10 11">
    <name type="scientific">Halobacillus mangrovi</name>
    <dbReference type="NCBI Taxonomy" id="402384"/>
    <lineage>
        <taxon>Bacteria</taxon>
        <taxon>Bacillati</taxon>
        <taxon>Bacillota</taxon>
        <taxon>Bacilli</taxon>
        <taxon>Bacillales</taxon>
        <taxon>Bacillaceae</taxon>
        <taxon>Halobacillus</taxon>
    </lineage>
</organism>
<evidence type="ECO:0000256" key="6">
    <source>
        <dbReference type="PROSITE-ProRule" id="PRU00169"/>
    </source>
</evidence>
<protein>
    <submittedName>
        <fullName evidence="10">DNA-binding response regulator</fullName>
    </submittedName>
</protein>
<gene>
    <name evidence="10" type="ORF">HM131_18070</name>
</gene>
<dbReference type="InterPro" id="IPR011006">
    <property type="entry name" value="CheY-like_superfamily"/>
</dbReference>
<dbReference type="GO" id="GO:0006355">
    <property type="term" value="P:regulation of DNA-templated transcription"/>
    <property type="evidence" value="ECO:0007669"/>
    <property type="project" value="InterPro"/>
</dbReference>
<dbReference type="STRING" id="402384.HM131_18070"/>
<keyword evidence="3" id="KW-0805">Transcription regulation</keyword>
<dbReference type="EMBL" id="CP020772">
    <property type="protein sequence ID" value="ARI78631.1"/>
    <property type="molecule type" value="Genomic_DNA"/>
</dbReference>
<feature type="modified residue" description="4-aspartylphosphate" evidence="6">
    <location>
        <position position="52"/>
    </location>
</feature>
<evidence type="ECO:0000256" key="7">
    <source>
        <dbReference type="PROSITE-ProRule" id="PRU01091"/>
    </source>
</evidence>
<evidence type="ECO:0000256" key="4">
    <source>
        <dbReference type="ARBA" id="ARBA00023125"/>
    </source>
</evidence>
<keyword evidence="11" id="KW-1185">Reference proteome</keyword>
<dbReference type="InterPro" id="IPR001789">
    <property type="entry name" value="Sig_transdc_resp-reg_receiver"/>
</dbReference>
<dbReference type="Pfam" id="PF00486">
    <property type="entry name" value="Trans_reg_C"/>
    <property type="match status" value="1"/>
</dbReference>
<dbReference type="FunFam" id="3.40.50.2300:FF:000001">
    <property type="entry name" value="DNA-binding response regulator PhoB"/>
    <property type="match status" value="1"/>
</dbReference>
<name>A0A1W5ZZG3_9BACI</name>
<dbReference type="GO" id="GO:0000156">
    <property type="term" value="F:phosphorelay response regulator activity"/>
    <property type="evidence" value="ECO:0007669"/>
    <property type="project" value="TreeGrafter"/>
</dbReference>
<dbReference type="Gene3D" id="6.10.250.690">
    <property type="match status" value="1"/>
</dbReference>
<evidence type="ECO:0000313" key="11">
    <source>
        <dbReference type="Proteomes" id="UP000192527"/>
    </source>
</evidence>
<keyword evidence="1 6" id="KW-0597">Phosphoprotein</keyword>
<evidence type="ECO:0000256" key="5">
    <source>
        <dbReference type="ARBA" id="ARBA00023163"/>
    </source>
</evidence>
<evidence type="ECO:0000313" key="10">
    <source>
        <dbReference type="EMBL" id="ARI78631.1"/>
    </source>
</evidence>
<evidence type="ECO:0000256" key="2">
    <source>
        <dbReference type="ARBA" id="ARBA00023012"/>
    </source>
</evidence>
<feature type="domain" description="Response regulatory" evidence="8">
    <location>
        <begin position="3"/>
        <end position="116"/>
    </location>
</feature>
<evidence type="ECO:0000259" key="9">
    <source>
        <dbReference type="PROSITE" id="PS51755"/>
    </source>
</evidence>
<dbReference type="GO" id="GO:0000976">
    <property type="term" value="F:transcription cis-regulatory region binding"/>
    <property type="evidence" value="ECO:0007669"/>
    <property type="project" value="TreeGrafter"/>
</dbReference>
<dbReference type="CDD" id="cd17574">
    <property type="entry name" value="REC_OmpR"/>
    <property type="match status" value="1"/>
</dbReference>
<dbReference type="AlphaFoldDB" id="A0A1W5ZZG3"/>
<dbReference type="Gene3D" id="1.10.10.10">
    <property type="entry name" value="Winged helix-like DNA-binding domain superfamily/Winged helix DNA-binding domain"/>
    <property type="match status" value="1"/>
</dbReference>